<dbReference type="PATRIC" id="fig|656366.3.peg.3083"/>
<proteinExistence type="predicted"/>
<dbReference type="Proteomes" id="UP000062833">
    <property type="component" value="Chromosome"/>
</dbReference>
<sequence length="65" mass="7404">MSSDDVEISTRLRPGEWTQESLDELVREYQHKIAEMGAAPNEIKTHIEHTEAGGVKVRVEWDKGL</sequence>
<evidence type="ECO:0000313" key="1">
    <source>
        <dbReference type="EMBL" id="ALE93225.1"/>
    </source>
</evidence>
<gene>
    <name evidence="1" type="ORF">AOC05_14305</name>
</gene>
<organism evidence="1 2">
    <name type="scientific">Arthrobacter alpinus</name>
    <dbReference type="NCBI Taxonomy" id="656366"/>
    <lineage>
        <taxon>Bacteria</taxon>
        <taxon>Bacillati</taxon>
        <taxon>Actinomycetota</taxon>
        <taxon>Actinomycetes</taxon>
        <taxon>Micrococcales</taxon>
        <taxon>Micrococcaceae</taxon>
        <taxon>Arthrobacter</taxon>
    </lineage>
</organism>
<reference evidence="2" key="1">
    <citation type="submission" date="2015-09" db="EMBL/GenBank/DDBJ databases">
        <title>Complete genome of Arthrobacter alpinus strain R3.8.</title>
        <authorList>
            <person name="See-Too W.S."/>
            <person name="Chan K.G."/>
        </authorList>
    </citation>
    <scope>NUCLEOTIDE SEQUENCE [LARGE SCALE GENOMIC DNA]</scope>
    <source>
        <strain evidence="2">R3.8</strain>
    </source>
</reference>
<dbReference type="KEGG" id="aaq:AOC05_14305"/>
<protein>
    <submittedName>
        <fullName evidence="1">Uncharacterized protein</fullName>
    </submittedName>
</protein>
<keyword evidence="2" id="KW-1185">Reference proteome</keyword>
<dbReference type="OrthoDB" id="4951346at2"/>
<dbReference type="RefSeq" id="WP_062007817.1">
    <property type="nucleotide sequence ID" value="NZ_CP012677.1"/>
</dbReference>
<accession>A0A0M3UGJ7</accession>
<dbReference type="AlphaFoldDB" id="A0A0M3UGJ7"/>
<evidence type="ECO:0000313" key="2">
    <source>
        <dbReference type="Proteomes" id="UP000062833"/>
    </source>
</evidence>
<dbReference type="EMBL" id="CP012677">
    <property type="protein sequence ID" value="ALE93225.1"/>
    <property type="molecule type" value="Genomic_DNA"/>
</dbReference>
<name>A0A0M3UGJ7_9MICC</name>